<dbReference type="Proteomes" id="UP001549164">
    <property type="component" value="Unassembled WGS sequence"/>
</dbReference>
<accession>A0ABV2ID52</accession>
<protein>
    <submittedName>
        <fullName evidence="10">Macrolide-specific efflux system membrane fusion protein</fullName>
    </submittedName>
</protein>
<dbReference type="RefSeq" id="WP_354434731.1">
    <property type="nucleotide sequence ID" value="NZ_JBEPLY010000010.1"/>
</dbReference>
<dbReference type="InterPro" id="IPR058625">
    <property type="entry name" value="MdtA-like_BSH"/>
</dbReference>
<dbReference type="Pfam" id="PF25876">
    <property type="entry name" value="HH_MFP_RND"/>
    <property type="match status" value="1"/>
</dbReference>
<evidence type="ECO:0000256" key="5">
    <source>
        <dbReference type="SAM" id="Coils"/>
    </source>
</evidence>
<dbReference type="InterPro" id="IPR058627">
    <property type="entry name" value="MdtA-like_C"/>
</dbReference>
<organism evidence="10 11">
    <name type="scientific">Martelella mangrovi</name>
    <dbReference type="NCBI Taxonomy" id="1397477"/>
    <lineage>
        <taxon>Bacteria</taxon>
        <taxon>Pseudomonadati</taxon>
        <taxon>Pseudomonadota</taxon>
        <taxon>Alphaproteobacteria</taxon>
        <taxon>Hyphomicrobiales</taxon>
        <taxon>Aurantimonadaceae</taxon>
        <taxon>Martelella</taxon>
    </lineage>
</organism>
<dbReference type="InterPro" id="IPR030190">
    <property type="entry name" value="MacA_alpha-hairpin_sf"/>
</dbReference>
<dbReference type="PANTHER" id="PTHR30469:SF33">
    <property type="entry name" value="SLR1207 PROTEIN"/>
    <property type="match status" value="1"/>
</dbReference>
<gene>
    <name evidence="10" type="ORF">ABID12_002803</name>
</gene>
<feature type="compositionally biased region" description="Gly residues" evidence="6">
    <location>
        <begin position="385"/>
        <end position="395"/>
    </location>
</feature>
<sequence length="406" mass="42282">MKSRAIVTTVFALIVLAGAGYWLWNRYEAPKGQLPPTAAVTRGDIEETVLATGIVKPVRLVAVGAQASGRITAVDVELGETVKAGDLIAEIDSGTQENALRTAQAALDNARAQLQEKQATLTLNQQALDRYTELFNKNSGTRADYESALADVSVTTAQIAAINAAIVEAEVAVDTAKVNLGYTRITAPSDGTVLAIVSQEGQTVNAAQSAPTIVVLGQLDRMTVRTEISEADITRVSPGLPVTFTVLGDPDTVYRSTLEFIEPAPESVKNDSSFSTTASSAASSGSSSSEAVYYNGVFTVPNDDGKLKTYMTAEVEIVLGTASNVLTIPSSVLGTPDGDGRYTVQVLDEAGNITPAEIEIGLDNRVRAEVKSGLSEGDRIVTGDIAGGGPAGGERGGVRHPPSMGL</sequence>
<comment type="similarity">
    <text evidence="2">Belongs to the membrane fusion protein (MFP) (TC 8.A.1) family.</text>
</comment>
<evidence type="ECO:0000313" key="10">
    <source>
        <dbReference type="EMBL" id="MET3600852.1"/>
    </source>
</evidence>
<evidence type="ECO:0000256" key="2">
    <source>
        <dbReference type="ARBA" id="ARBA00009477"/>
    </source>
</evidence>
<dbReference type="NCBIfam" id="TIGR01730">
    <property type="entry name" value="RND_mfp"/>
    <property type="match status" value="1"/>
</dbReference>
<dbReference type="Gene3D" id="2.40.420.20">
    <property type="match status" value="1"/>
</dbReference>
<keyword evidence="11" id="KW-1185">Reference proteome</keyword>
<dbReference type="InterPro" id="IPR058624">
    <property type="entry name" value="MdtA-like_HH"/>
</dbReference>
<comment type="subcellular location">
    <subcellularLocation>
        <location evidence="1">Cell envelope</location>
    </subcellularLocation>
</comment>
<feature type="region of interest" description="Disordered" evidence="6">
    <location>
        <begin position="379"/>
        <end position="406"/>
    </location>
</feature>
<feature type="domain" description="Multidrug resistance protein MdtA-like alpha-helical hairpin" evidence="7">
    <location>
        <begin position="107"/>
        <end position="183"/>
    </location>
</feature>
<dbReference type="InterPro" id="IPR006143">
    <property type="entry name" value="RND_pump_MFP"/>
</dbReference>
<dbReference type="SUPFAM" id="SSF111369">
    <property type="entry name" value="HlyD-like secretion proteins"/>
    <property type="match status" value="1"/>
</dbReference>
<dbReference type="EMBL" id="JBEPLY010000010">
    <property type="protein sequence ID" value="MET3600852.1"/>
    <property type="molecule type" value="Genomic_DNA"/>
</dbReference>
<feature type="domain" description="Multidrug resistance protein MdtA-like barrel-sandwich hybrid" evidence="8">
    <location>
        <begin position="60"/>
        <end position="215"/>
    </location>
</feature>
<reference evidence="10 11" key="1">
    <citation type="submission" date="2024-06" db="EMBL/GenBank/DDBJ databases">
        <title>Genomic Encyclopedia of Type Strains, Phase IV (KMG-IV): sequencing the most valuable type-strain genomes for metagenomic binning, comparative biology and taxonomic classification.</title>
        <authorList>
            <person name="Goeker M."/>
        </authorList>
    </citation>
    <scope>NUCLEOTIDE SEQUENCE [LARGE SCALE GENOMIC DNA]</scope>
    <source>
        <strain evidence="10 11">DSM 28102</strain>
    </source>
</reference>
<name>A0ABV2ID52_9HYPH</name>
<feature type="compositionally biased region" description="Low complexity" evidence="6">
    <location>
        <begin position="272"/>
        <end position="288"/>
    </location>
</feature>
<proteinExistence type="inferred from homology"/>
<feature type="region of interest" description="Disordered" evidence="6">
    <location>
        <begin position="265"/>
        <end position="288"/>
    </location>
</feature>
<evidence type="ECO:0000313" key="11">
    <source>
        <dbReference type="Proteomes" id="UP001549164"/>
    </source>
</evidence>
<dbReference type="Pfam" id="PF25917">
    <property type="entry name" value="BSH_RND"/>
    <property type="match status" value="1"/>
</dbReference>
<evidence type="ECO:0000259" key="8">
    <source>
        <dbReference type="Pfam" id="PF25917"/>
    </source>
</evidence>
<evidence type="ECO:0000256" key="3">
    <source>
        <dbReference type="ARBA" id="ARBA00022448"/>
    </source>
</evidence>
<evidence type="ECO:0000256" key="6">
    <source>
        <dbReference type="SAM" id="MobiDB-lite"/>
    </source>
</evidence>
<keyword evidence="3" id="KW-0813">Transport</keyword>
<dbReference type="Gene3D" id="2.40.30.170">
    <property type="match status" value="1"/>
</dbReference>
<evidence type="ECO:0000256" key="4">
    <source>
        <dbReference type="ARBA" id="ARBA00023054"/>
    </source>
</evidence>
<dbReference type="Gene3D" id="6.10.140.1990">
    <property type="match status" value="1"/>
</dbReference>
<dbReference type="Pfam" id="PF25967">
    <property type="entry name" value="RND-MFP_C"/>
    <property type="match status" value="1"/>
</dbReference>
<feature type="coiled-coil region" evidence="5">
    <location>
        <begin position="100"/>
        <end position="127"/>
    </location>
</feature>
<dbReference type="PANTHER" id="PTHR30469">
    <property type="entry name" value="MULTIDRUG RESISTANCE PROTEIN MDTA"/>
    <property type="match status" value="1"/>
</dbReference>
<comment type="caution">
    <text evidence="10">The sequence shown here is derived from an EMBL/GenBank/DDBJ whole genome shotgun (WGS) entry which is preliminary data.</text>
</comment>
<evidence type="ECO:0000259" key="9">
    <source>
        <dbReference type="Pfam" id="PF25967"/>
    </source>
</evidence>
<keyword evidence="4 5" id="KW-0175">Coiled coil</keyword>
<feature type="domain" description="Multidrug resistance protein MdtA-like C-terminal permuted SH3" evidence="9">
    <location>
        <begin position="324"/>
        <end position="385"/>
    </location>
</feature>
<dbReference type="Gene3D" id="2.40.50.100">
    <property type="match status" value="1"/>
</dbReference>
<evidence type="ECO:0000256" key="1">
    <source>
        <dbReference type="ARBA" id="ARBA00004196"/>
    </source>
</evidence>
<evidence type="ECO:0000259" key="7">
    <source>
        <dbReference type="Pfam" id="PF25876"/>
    </source>
</evidence>